<organism evidence="2 3">
    <name type="scientific">Streptomyces cellostaticus</name>
    <dbReference type="NCBI Taxonomy" id="67285"/>
    <lineage>
        <taxon>Bacteria</taxon>
        <taxon>Bacillati</taxon>
        <taxon>Actinomycetota</taxon>
        <taxon>Actinomycetes</taxon>
        <taxon>Kitasatosporales</taxon>
        <taxon>Streptomycetaceae</taxon>
        <taxon>Streptomyces</taxon>
    </lineage>
</organism>
<keyword evidence="3" id="KW-1185">Reference proteome</keyword>
<feature type="signal peptide" evidence="1">
    <location>
        <begin position="1"/>
        <end position="29"/>
    </location>
</feature>
<evidence type="ECO:0000313" key="2">
    <source>
        <dbReference type="EMBL" id="KUM91251.1"/>
    </source>
</evidence>
<feature type="chain" id="PRO_5039493782" description="Serine/threonine protein kinase" evidence="1">
    <location>
        <begin position="30"/>
        <end position="178"/>
    </location>
</feature>
<keyword evidence="1" id="KW-0732">Signal</keyword>
<dbReference type="EMBL" id="LMWL01000081">
    <property type="protein sequence ID" value="KUM91251.1"/>
    <property type="molecule type" value="Genomic_DNA"/>
</dbReference>
<name>A0A124HBH5_9ACTN</name>
<evidence type="ECO:0000256" key="1">
    <source>
        <dbReference type="SAM" id="SignalP"/>
    </source>
</evidence>
<gene>
    <name evidence="2" type="ORF">AQI88_37620</name>
</gene>
<evidence type="ECO:0008006" key="4">
    <source>
        <dbReference type="Google" id="ProtNLM"/>
    </source>
</evidence>
<comment type="caution">
    <text evidence="2">The sequence shown here is derived from an EMBL/GenBank/DDBJ whole genome shotgun (WGS) entry which is preliminary data.</text>
</comment>
<dbReference type="RefSeq" id="WP_067008935.1">
    <property type="nucleotide sequence ID" value="NZ_BNDU01000006.1"/>
</dbReference>
<protein>
    <recommendedName>
        <fullName evidence="4">Serine/threonine protein kinase</fullName>
    </recommendedName>
</protein>
<dbReference type="Proteomes" id="UP000054241">
    <property type="component" value="Unassembled WGS sequence"/>
</dbReference>
<proteinExistence type="predicted"/>
<sequence length="178" mass="18334">MAFAIRAARAAFMTTALAATALAVPQAVAADASTGSPVQISAPADGATRAVAAEDPQAVRAAATRCGSGYKLYVAERLPDATRLGTLFTYTKDGSSGLTGVCAIFDNNTGAKQYMKLKLCPNRTNPTCDTEEGTFSQYAGPVYVTSPKGYLSCSKVTAIMKSGGATVINRVMTATPCD</sequence>
<accession>A0A124HBH5</accession>
<dbReference type="AlphaFoldDB" id="A0A124HBH5"/>
<evidence type="ECO:0000313" key="3">
    <source>
        <dbReference type="Proteomes" id="UP000054241"/>
    </source>
</evidence>
<reference evidence="2 3" key="1">
    <citation type="submission" date="2015-10" db="EMBL/GenBank/DDBJ databases">
        <title>Draft genome sequence of Streptomyces cellostaticus DSM 40189, type strain for the species Streptomyces cellostaticus.</title>
        <authorList>
            <person name="Ruckert C."/>
            <person name="Winkler A."/>
            <person name="Kalinowski J."/>
            <person name="Kampfer P."/>
            <person name="Glaeser S."/>
        </authorList>
    </citation>
    <scope>NUCLEOTIDE SEQUENCE [LARGE SCALE GENOMIC DNA]</scope>
    <source>
        <strain evidence="2 3">DSM 40189</strain>
    </source>
</reference>